<dbReference type="Proteomes" id="UP001427805">
    <property type="component" value="Unassembled WGS sequence"/>
</dbReference>
<dbReference type="Pfam" id="PF09836">
    <property type="entry name" value="DUF2063"/>
    <property type="match status" value="1"/>
</dbReference>
<evidence type="ECO:0000259" key="1">
    <source>
        <dbReference type="Pfam" id="PF09836"/>
    </source>
</evidence>
<dbReference type="InterPro" id="IPR018640">
    <property type="entry name" value="DUF2063"/>
</dbReference>
<organism evidence="2 3">
    <name type="scientific">Sphingomonas rustica</name>
    <dbReference type="NCBI Taxonomy" id="3103142"/>
    <lineage>
        <taxon>Bacteria</taxon>
        <taxon>Pseudomonadati</taxon>
        <taxon>Pseudomonadota</taxon>
        <taxon>Alphaproteobacteria</taxon>
        <taxon>Sphingomonadales</taxon>
        <taxon>Sphingomonadaceae</taxon>
        <taxon>Sphingomonas</taxon>
    </lineage>
</organism>
<feature type="domain" description="Putative DNA-binding" evidence="1">
    <location>
        <begin position="7"/>
        <end position="101"/>
    </location>
</feature>
<sequence length="263" mass="29268">MTGLAALQQRMHAALVVPDADPQAATALFAGDGRLGAADGLAIYQRGYLLRITACMREQFPALCHALGRPLFDDFVADYIRDCPPERHSLYDLGRRFAGWMEASRPDRTAREGWIDFMVDLARFEYAVFTLFDAEGDEGTAFADQNTPDAGLRLQRGFSLGSYGFPVASYYHAVRREETPAVPPPMASHVALVRTDYVTRTVPLTETQHAFLHRLHSGESVDAALAGVAARSGLDVQRTRDSWHARDGIRARWIDWGLFVRRA</sequence>
<keyword evidence="3" id="KW-1185">Reference proteome</keyword>
<evidence type="ECO:0000313" key="3">
    <source>
        <dbReference type="Proteomes" id="UP001427805"/>
    </source>
</evidence>
<proteinExistence type="predicted"/>
<dbReference type="RefSeq" id="WP_346246235.1">
    <property type="nucleotide sequence ID" value="NZ_JBDIZK010000004.1"/>
</dbReference>
<protein>
    <submittedName>
        <fullName evidence="2">DNA-binding domain-containing protein</fullName>
    </submittedName>
</protein>
<dbReference type="GO" id="GO:0003677">
    <property type="term" value="F:DNA binding"/>
    <property type="evidence" value="ECO:0007669"/>
    <property type="project" value="UniProtKB-KW"/>
</dbReference>
<name>A0ABV0B6L6_9SPHN</name>
<accession>A0ABV0B6L6</accession>
<reference evidence="2 3" key="1">
    <citation type="submission" date="2024-05" db="EMBL/GenBank/DDBJ databases">
        <title>Sphingomonas sp. HF-S3 16S ribosomal RNA gene Genome sequencing and assembly.</title>
        <authorList>
            <person name="Lee H."/>
        </authorList>
    </citation>
    <scope>NUCLEOTIDE SEQUENCE [LARGE SCALE GENOMIC DNA]</scope>
    <source>
        <strain evidence="2 3">HF-S3</strain>
    </source>
</reference>
<gene>
    <name evidence="2" type="ORF">TPR58_08665</name>
</gene>
<keyword evidence="2" id="KW-0238">DNA-binding</keyword>
<dbReference type="EMBL" id="JBDIZK010000004">
    <property type="protein sequence ID" value="MEN3747239.1"/>
    <property type="molecule type" value="Genomic_DNA"/>
</dbReference>
<dbReference type="InterPro" id="IPR044922">
    <property type="entry name" value="DUF2063_N_sf"/>
</dbReference>
<comment type="caution">
    <text evidence="2">The sequence shown here is derived from an EMBL/GenBank/DDBJ whole genome shotgun (WGS) entry which is preliminary data.</text>
</comment>
<dbReference type="Gene3D" id="1.10.150.690">
    <property type="entry name" value="DUF2063"/>
    <property type="match status" value="1"/>
</dbReference>
<evidence type="ECO:0000313" key="2">
    <source>
        <dbReference type="EMBL" id="MEN3747239.1"/>
    </source>
</evidence>